<proteinExistence type="inferred from homology"/>
<dbReference type="PANTHER" id="PTHR43201:SF5">
    <property type="entry name" value="MEDIUM-CHAIN ACYL-COA LIGASE ACSF2, MITOCHONDRIAL"/>
    <property type="match status" value="1"/>
</dbReference>
<dbReference type="PROSITE" id="PS00455">
    <property type="entry name" value="AMP_BINDING"/>
    <property type="match status" value="1"/>
</dbReference>
<sequence length="521" mass="56076">MSTALPTAGRQTVASVLRHRVDTSPNAPFLLFDTDRAEPSTLTFAEVWELARGGAAVLSSLGVGRGDRFAVVVGNCPEFFACWFGAAILGATVVPVNPASTTDDLTYAFAHSSSKAVICGSQQLETVRNAWRGAPQAIVVTGTDFGSRAAEAVVELGHPVEPHDLLSIMYTSGTTSRPKGVMVTHANYVTAGHVVAQQLRIRADDRWMVVLPLFHANAQYYCVMSALVSGASVAVAERFSASRWPAQVSRCDATLGSLFAAPVRMILAQPNSPLDHQNRLRACLFAQNLTAEQLETFERRFGCPLRQWYGMTETIAPPLMNPLYGPHDNMTVGLPTESGRVRIVDDAGVDVAAGESGTLLVGGHPGTTLMLGYLDDATAFAEAYDDGWLNTGDVMLRRHDGFLAFRDRAKDMIKRSGENVAAAEVERVLNAHPAVFESAVVGVPDPVYGEGIKAVVVLDDQCGDVPSADQMVEFCRGHLPKGKVPDVIEFTADLPRTSVGKIRKHLLRSEQSRPTSPHGRI</sequence>
<keyword evidence="2" id="KW-0436">Ligase</keyword>
<dbReference type="GO" id="GO:0031956">
    <property type="term" value="F:medium-chain fatty acid-CoA ligase activity"/>
    <property type="evidence" value="ECO:0007669"/>
    <property type="project" value="TreeGrafter"/>
</dbReference>
<keyword evidence="5" id="KW-0808">Transferase</keyword>
<gene>
    <name evidence="5" type="ORF">BST23_02335</name>
</gene>
<protein>
    <submittedName>
        <fullName evidence="5">Crotonobetainyl-CoA--carnitine CoA-transferase</fullName>
    </submittedName>
</protein>
<dbReference type="Gene3D" id="3.30.300.30">
    <property type="match status" value="1"/>
</dbReference>
<dbReference type="AlphaFoldDB" id="A0A1X0DAA5"/>
<name>A0A1X0DAA5_9MYCO</name>
<dbReference type="EMBL" id="MVHP01000002">
    <property type="protein sequence ID" value="ORA68690.1"/>
    <property type="molecule type" value="Genomic_DNA"/>
</dbReference>
<dbReference type="STRING" id="81858.BST23_02335"/>
<dbReference type="InterPro" id="IPR042099">
    <property type="entry name" value="ANL_N_sf"/>
</dbReference>
<evidence type="ECO:0000313" key="5">
    <source>
        <dbReference type="EMBL" id="ORA68690.1"/>
    </source>
</evidence>
<feature type="domain" description="AMP-dependent synthetase/ligase" evidence="3">
    <location>
        <begin position="18"/>
        <end position="374"/>
    </location>
</feature>
<accession>A0A1X0DAA5</accession>
<dbReference type="OrthoDB" id="4363623at2"/>
<dbReference type="GO" id="GO:0016740">
    <property type="term" value="F:transferase activity"/>
    <property type="evidence" value="ECO:0007669"/>
    <property type="project" value="UniProtKB-KW"/>
</dbReference>
<dbReference type="GO" id="GO:0006631">
    <property type="term" value="P:fatty acid metabolic process"/>
    <property type="evidence" value="ECO:0007669"/>
    <property type="project" value="TreeGrafter"/>
</dbReference>
<reference evidence="5 6" key="1">
    <citation type="submission" date="2017-02" db="EMBL/GenBank/DDBJ databases">
        <title>The new phylogeny of genus Mycobacterium.</title>
        <authorList>
            <person name="Tortoli E."/>
            <person name="Trovato A."/>
            <person name="Cirillo D.M."/>
        </authorList>
    </citation>
    <scope>NUCLEOTIDE SEQUENCE [LARGE SCALE GENOMIC DNA]</scope>
    <source>
        <strain evidence="5 6">FI-09383</strain>
    </source>
</reference>
<dbReference type="RefSeq" id="WP_083042324.1">
    <property type="nucleotide sequence ID" value="NZ_MVHP01000002.1"/>
</dbReference>
<dbReference type="InterPro" id="IPR025110">
    <property type="entry name" value="AMP-bd_C"/>
</dbReference>
<evidence type="ECO:0000256" key="1">
    <source>
        <dbReference type="ARBA" id="ARBA00006432"/>
    </source>
</evidence>
<dbReference type="Pfam" id="PF13193">
    <property type="entry name" value="AMP-binding_C"/>
    <property type="match status" value="1"/>
</dbReference>
<feature type="domain" description="AMP-binding enzyme C-terminal" evidence="4">
    <location>
        <begin position="424"/>
        <end position="501"/>
    </location>
</feature>
<dbReference type="Proteomes" id="UP000192772">
    <property type="component" value="Unassembled WGS sequence"/>
</dbReference>
<dbReference type="PANTHER" id="PTHR43201">
    <property type="entry name" value="ACYL-COA SYNTHETASE"/>
    <property type="match status" value="1"/>
</dbReference>
<comment type="similarity">
    <text evidence="1">Belongs to the ATP-dependent AMP-binding enzyme family.</text>
</comment>
<dbReference type="InterPro" id="IPR045851">
    <property type="entry name" value="AMP-bd_C_sf"/>
</dbReference>
<dbReference type="SUPFAM" id="SSF56801">
    <property type="entry name" value="Acetyl-CoA synthetase-like"/>
    <property type="match status" value="1"/>
</dbReference>
<evidence type="ECO:0000259" key="3">
    <source>
        <dbReference type="Pfam" id="PF00501"/>
    </source>
</evidence>
<dbReference type="InterPro" id="IPR020845">
    <property type="entry name" value="AMP-binding_CS"/>
</dbReference>
<dbReference type="Gene3D" id="3.40.50.12780">
    <property type="entry name" value="N-terminal domain of ligase-like"/>
    <property type="match status" value="1"/>
</dbReference>
<evidence type="ECO:0000259" key="4">
    <source>
        <dbReference type="Pfam" id="PF13193"/>
    </source>
</evidence>
<evidence type="ECO:0000313" key="6">
    <source>
        <dbReference type="Proteomes" id="UP000192772"/>
    </source>
</evidence>
<dbReference type="InterPro" id="IPR000873">
    <property type="entry name" value="AMP-dep_synth/lig_dom"/>
</dbReference>
<organism evidence="5 6">
    <name type="scientific">Mycolicibacterium elephantis</name>
    <dbReference type="NCBI Taxonomy" id="81858"/>
    <lineage>
        <taxon>Bacteria</taxon>
        <taxon>Bacillati</taxon>
        <taxon>Actinomycetota</taxon>
        <taxon>Actinomycetes</taxon>
        <taxon>Mycobacteriales</taxon>
        <taxon>Mycobacteriaceae</taxon>
        <taxon>Mycolicibacterium</taxon>
    </lineage>
</organism>
<comment type="caution">
    <text evidence="5">The sequence shown here is derived from an EMBL/GenBank/DDBJ whole genome shotgun (WGS) entry which is preliminary data.</text>
</comment>
<evidence type="ECO:0000256" key="2">
    <source>
        <dbReference type="ARBA" id="ARBA00022598"/>
    </source>
</evidence>
<dbReference type="Pfam" id="PF00501">
    <property type="entry name" value="AMP-binding"/>
    <property type="match status" value="1"/>
</dbReference>